<evidence type="ECO:0000313" key="3">
    <source>
        <dbReference type="WBParaSite" id="ACAC_0000812801-mRNA-1"/>
    </source>
</evidence>
<evidence type="ECO:0000313" key="2">
    <source>
        <dbReference type="Proteomes" id="UP000035642"/>
    </source>
</evidence>
<dbReference type="Proteomes" id="UP000035642">
    <property type="component" value="Unassembled WGS sequence"/>
</dbReference>
<keyword evidence="2" id="KW-1185">Reference proteome</keyword>
<feature type="compositionally biased region" description="Low complexity" evidence="1">
    <location>
        <begin position="114"/>
        <end position="146"/>
    </location>
</feature>
<reference evidence="2" key="1">
    <citation type="submission" date="2012-09" db="EMBL/GenBank/DDBJ databases">
        <authorList>
            <person name="Martin A.A."/>
        </authorList>
    </citation>
    <scope>NUCLEOTIDE SEQUENCE</scope>
</reference>
<dbReference type="STRING" id="6313.A0A0K0DC73"/>
<sequence>LLIAPIPTERKAKRRTLKICLSILSFISPFHEFSFRRNTLETTRDYERYLAEMQQRIINRPLILERQSIIAQKQKFIRKYDERMASVGKIQRLQEYDSAEFENESGSSEKNKRSGSSISSSVGTSPTASHSKSSSSSNTKSSSSSKPKGLENGTS</sequence>
<feature type="region of interest" description="Disordered" evidence="1">
    <location>
        <begin position="98"/>
        <end position="155"/>
    </location>
</feature>
<reference evidence="3" key="2">
    <citation type="submission" date="2017-02" db="UniProtKB">
        <authorList>
            <consortium name="WormBaseParasite"/>
        </authorList>
    </citation>
    <scope>IDENTIFICATION</scope>
</reference>
<name>A0A0K0DC73_ANGCA</name>
<dbReference type="WBParaSite" id="ACAC_0000812801-mRNA-1">
    <property type="protein sequence ID" value="ACAC_0000812801-mRNA-1"/>
    <property type="gene ID" value="ACAC_0000812801"/>
</dbReference>
<proteinExistence type="predicted"/>
<evidence type="ECO:0000256" key="1">
    <source>
        <dbReference type="SAM" id="MobiDB-lite"/>
    </source>
</evidence>
<organism evidence="2 3">
    <name type="scientific">Angiostrongylus cantonensis</name>
    <name type="common">Rat lungworm</name>
    <dbReference type="NCBI Taxonomy" id="6313"/>
    <lineage>
        <taxon>Eukaryota</taxon>
        <taxon>Metazoa</taxon>
        <taxon>Ecdysozoa</taxon>
        <taxon>Nematoda</taxon>
        <taxon>Chromadorea</taxon>
        <taxon>Rhabditida</taxon>
        <taxon>Rhabditina</taxon>
        <taxon>Rhabditomorpha</taxon>
        <taxon>Strongyloidea</taxon>
        <taxon>Metastrongylidae</taxon>
        <taxon>Angiostrongylus</taxon>
    </lineage>
</organism>
<dbReference type="AlphaFoldDB" id="A0A0K0DC73"/>
<accession>A0A0K0DC73</accession>
<protein>
    <submittedName>
        <fullName evidence="3">Uncharacterized protein</fullName>
    </submittedName>
</protein>